<gene>
    <name evidence="1" type="ORF">E2C01_007935</name>
</gene>
<evidence type="ECO:0000313" key="2">
    <source>
        <dbReference type="Proteomes" id="UP000324222"/>
    </source>
</evidence>
<dbReference type="EMBL" id="VSRR010000405">
    <property type="protein sequence ID" value="MPC15152.1"/>
    <property type="molecule type" value="Genomic_DNA"/>
</dbReference>
<organism evidence="1 2">
    <name type="scientific">Portunus trituberculatus</name>
    <name type="common">Swimming crab</name>
    <name type="synonym">Neptunus trituberculatus</name>
    <dbReference type="NCBI Taxonomy" id="210409"/>
    <lineage>
        <taxon>Eukaryota</taxon>
        <taxon>Metazoa</taxon>
        <taxon>Ecdysozoa</taxon>
        <taxon>Arthropoda</taxon>
        <taxon>Crustacea</taxon>
        <taxon>Multicrustacea</taxon>
        <taxon>Malacostraca</taxon>
        <taxon>Eumalacostraca</taxon>
        <taxon>Eucarida</taxon>
        <taxon>Decapoda</taxon>
        <taxon>Pleocyemata</taxon>
        <taxon>Brachyura</taxon>
        <taxon>Eubrachyura</taxon>
        <taxon>Portunoidea</taxon>
        <taxon>Portunidae</taxon>
        <taxon>Portuninae</taxon>
        <taxon>Portunus</taxon>
    </lineage>
</organism>
<keyword evidence="2" id="KW-1185">Reference proteome</keyword>
<comment type="caution">
    <text evidence="1">The sequence shown here is derived from an EMBL/GenBank/DDBJ whole genome shotgun (WGS) entry which is preliminary data.</text>
</comment>
<dbReference type="AlphaFoldDB" id="A0A5B7CZG3"/>
<reference evidence="1 2" key="1">
    <citation type="submission" date="2019-05" db="EMBL/GenBank/DDBJ databases">
        <title>Another draft genome of Portunus trituberculatus and its Hox gene families provides insights of decapod evolution.</title>
        <authorList>
            <person name="Jeong J.-H."/>
            <person name="Song I."/>
            <person name="Kim S."/>
            <person name="Choi T."/>
            <person name="Kim D."/>
            <person name="Ryu S."/>
            <person name="Kim W."/>
        </authorList>
    </citation>
    <scope>NUCLEOTIDE SEQUENCE [LARGE SCALE GENOMIC DNA]</scope>
    <source>
        <tissue evidence="1">Muscle</tissue>
    </source>
</reference>
<sequence length="172" mass="18487">MLPCPSPAPRQAQAPRCILSLPESVRVTVMAARTDFMTGMPRWESTGKGGLHQQWVEGQSVLQVSREGGQSVLQVSREGGQSVLQVGREGGQSVLQVGREGGQLVQMAVTTAANEHCEVVRDGPGLRLPETSDDLHFWSEFTLGSQQVLVSQLLLVSSSLYLDVRVASSCSV</sequence>
<name>A0A5B7CZG3_PORTR</name>
<protein>
    <submittedName>
        <fullName evidence="1">Uncharacterized protein</fullName>
    </submittedName>
</protein>
<evidence type="ECO:0000313" key="1">
    <source>
        <dbReference type="EMBL" id="MPC15152.1"/>
    </source>
</evidence>
<accession>A0A5B7CZG3</accession>
<dbReference type="Proteomes" id="UP000324222">
    <property type="component" value="Unassembled WGS sequence"/>
</dbReference>
<proteinExistence type="predicted"/>